<dbReference type="SFLD" id="SFLDG01082">
    <property type="entry name" value="B12-binding_domain_containing"/>
    <property type="match status" value="1"/>
</dbReference>
<sequence>MIYTMQGLENDHPIREMLFNLLPTEIPERADIAPEGADALGVVVEQAGAENRIRVCCVRGGKQICAEKRAPISDDAEQTKRVRTHALKSAIFEAVVPFLDTAPEWGSLTGVRPAKFARSFMEQGYTPAQVAKLMTETYHVSAARRALAIRSAGVAMDLKEKIRDNDISIYIGIPFCPSRCSYCSFVSHSIEKAGKLMEAYLDTLCGEIAHTGEILKQAGLRIVTIYIGGGTPTTLSAEQMDRLLRTVHQAFDLHALEEFTVEAGRPDTITREKLTVLKKYGVDRISINPQSMNDAVLEGIGRHHSAQDVLDRYQTAREVGFSAINMDTIAGLDGDTPESFARTIDMLLELNPENITVHTLAAKRGADQHDRAHNAQKQDDVRQMLEIASQKLTAAGYVPYYLYRQKFMAGGFENVGWCKIGYECKYNVYMMEELQTIVSLGAGGVTKLLGSDGRKIRRISNPKYPYEYNVSLQRINAGKQEILNWAQSSTALPD</sequence>
<protein>
    <submittedName>
        <fullName evidence="2">Coproporphyrinogen dehydrogenase HemZ</fullName>
        <ecNumber evidence="2">1.3.98.3</ecNumber>
    </submittedName>
</protein>
<keyword evidence="2" id="KW-0560">Oxidoreductase</keyword>
<dbReference type="RefSeq" id="WP_216469088.1">
    <property type="nucleotide sequence ID" value="NZ_JAHLQI010000001.1"/>
</dbReference>
<dbReference type="SFLD" id="SFLDF00310">
    <property type="entry name" value="oxygen-independent_coproporphy"/>
    <property type="match status" value="1"/>
</dbReference>
<evidence type="ECO:0000313" key="3">
    <source>
        <dbReference type="Proteomes" id="UP000783588"/>
    </source>
</evidence>
<proteinExistence type="predicted"/>
<keyword evidence="3" id="KW-1185">Reference proteome</keyword>
<name>A0ABS6EP75_9FIRM</name>
<dbReference type="SFLD" id="SFLDS00029">
    <property type="entry name" value="Radical_SAM"/>
    <property type="match status" value="1"/>
</dbReference>
<organism evidence="2 3">
    <name type="scientific">Butyricicoccus intestinisimiae</name>
    <dbReference type="NCBI Taxonomy" id="2841509"/>
    <lineage>
        <taxon>Bacteria</taxon>
        <taxon>Bacillati</taxon>
        <taxon>Bacillota</taxon>
        <taxon>Clostridia</taxon>
        <taxon>Eubacteriales</taxon>
        <taxon>Butyricicoccaceae</taxon>
        <taxon>Butyricicoccus</taxon>
    </lineage>
</organism>
<reference evidence="2 3" key="1">
    <citation type="submission" date="2021-06" db="EMBL/GenBank/DDBJ databases">
        <authorList>
            <person name="Sun Q."/>
            <person name="Li D."/>
        </authorList>
    </citation>
    <scope>NUCLEOTIDE SEQUENCE [LARGE SCALE GENOMIC DNA]</scope>
    <source>
        <strain evidence="2 3">MSJd-7</strain>
    </source>
</reference>
<dbReference type="EC" id="1.3.98.3" evidence="2"/>
<gene>
    <name evidence="2" type="primary">hemZ</name>
    <name evidence="2" type="ORF">KQI75_02435</name>
</gene>
<feature type="domain" description="Radical SAM core" evidence="1">
    <location>
        <begin position="159"/>
        <end position="394"/>
    </location>
</feature>
<dbReference type="PANTHER" id="PTHR13932">
    <property type="entry name" value="COPROPORPHYRINIGEN III OXIDASE"/>
    <property type="match status" value="1"/>
</dbReference>
<dbReference type="EMBL" id="JAHLQI010000001">
    <property type="protein sequence ID" value="MBU5489495.1"/>
    <property type="molecule type" value="Genomic_DNA"/>
</dbReference>
<evidence type="ECO:0000313" key="2">
    <source>
        <dbReference type="EMBL" id="MBU5489495.1"/>
    </source>
</evidence>
<dbReference type="SMART" id="SM00729">
    <property type="entry name" value="Elp3"/>
    <property type="match status" value="1"/>
</dbReference>
<dbReference type="InterPro" id="IPR006638">
    <property type="entry name" value="Elp3/MiaA/NifB-like_rSAM"/>
</dbReference>
<evidence type="ECO:0000259" key="1">
    <source>
        <dbReference type="PROSITE" id="PS51918"/>
    </source>
</evidence>
<dbReference type="PANTHER" id="PTHR13932:SF1">
    <property type="entry name" value="OXYGEN-INDEPENDENT COPROPORPHYRINOGEN-III OXIDASE-LIKE PROTEIN HEMZ"/>
    <property type="match status" value="1"/>
</dbReference>
<dbReference type="CDD" id="cd01335">
    <property type="entry name" value="Radical_SAM"/>
    <property type="match status" value="1"/>
</dbReference>
<accession>A0ABS6EP75</accession>
<dbReference type="InterPro" id="IPR034505">
    <property type="entry name" value="Coproporphyrinogen-III_oxidase"/>
</dbReference>
<dbReference type="Pfam" id="PF04055">
    <property type="entry name" value="Radical_SAM"/>
    <property type="match status" value="1"/>
</dbReference>
<dbReference type="InterPro" id="IPR007197">
    <property type="entry name" value="rSAM"/>
</dbReference>
<dbReference type="InterPro" id="IPR023995">
    <property type="entry name" value="HemZ"/>
</dbReference>
<dbReference type="SFLD" id="SFLDG01065">
    <property type="entry name" value="anaerobic_coproporphyrinogen-I"/>
    <property type="match status" value="1"/>
</dbReference>
<dbReference type="Proteomes" id="UP000783588">
    <property type="component" value="Unassembled WGS sequence"/>
</dbReference>
<dbReference type="PROSITE" id="PS51918">
    <property type="entry name" value="RADICAL_SAM"/>
    <property type="match status" value="1"/>
</dbReference>
<dbReference type="NCBIfam" id="TIGR03994">
    <property type="entry name" value="rSAM_HemZ"/>
    <property type="match status" value="1"/>
</dbReference>
<dbReference type="GO" id="GO:0051989">
    <property type="term" value="F:coproporphyrinogen dehydrogenase activity"/>
    <property type="evidence" value="ECO:0007669"/>
    <property type="project" value="UniProtKB-EC"/>
</dbReference>
<comment type="caution">
    <text evidence="2">The sequence shown here is derived from an EMBL/GenBank/DDBJ whole genome shotgun (WGS) entry which is preliminary data.</text>
</comment>